<keyword evidence="3" id="KW-0804">Transcription</keyword>
<gene>
    <name evidence="5" type="ordered locus">Mpet_1097</name>
</gene>
<organism evidence="5 6">
    <name type="scientific">Methanolacinia petrolearia (strain DSM 11571 / OCM 486 / SEBR 4847)</name>
    <name type="common">Methanoplanus petrolearius</name>
    <dbReference type="NCBI Taxonomy" id="679926"/>
    <lineage>
        <taxon>Archaea</taxon>
        <taxon>Methanobacteriati</taxon>
        <taxon>Methanobacteriota</taxon>
        <taxon>Stenosarchaea group</taxon>
        <taxon>Methanomicrobia</taxon>
        <taxon>Methanomicrobiales</taxon>
        <taxon>Methanomicrobiaceae</taxon>
        <taxon>Methanolacinia</taxon>
    </lineage>
</organism>
<dbReference type="PANTHER" id="PTHR33204">
    <property type="entry name" value="TRANSCRIPTIONAL REGULATOR, MARR FAMILY"/>
    <property type="match status" value="1"/>
</dbReference>
<dbReference type="AlphaFoldDB" id="E1RKL0"/>
<proteinExistence type="predicted"/>
<evidence type="ECO:0000256" key="1">
    <source>
        <dbReference type="ARBA" id="ARBA00023015"/>
    </source>
</evidence>
<dbReference type="PANTHER" id="PTHR33204:SF18">
    <property type="entry name" value="TRANSCRIPTIONAL REGULATORY PROTEIN"/>
    <property type="match status" value="1"/>
</dbReference>
<evidence type="ECO:0000313" key="6">
    <source>
        <dbReference type="Proteomes" id="UP000006565"/>
    </source>
</evidence>
<dbReference type="eggNOG" id="arCOG01057">
    <property type="taxonomic scope" value="Archaea"/>
</dbReference>
<evidence type="ECO:0000259" key="4">
    <source>
        <dbReference type="PROSITE" id="PS51118"/>
    </source>
</evidence>
<dbReference type="PROSITE" id="PS51118">
    <property type="entry name" value="HTH_HXLR"/>
    <property type="match status" value="1"/>
</dbReference>
<dbReference type="STRING" id="679926.Mpet_1097"/>
<sequence length="141" mass="16258">MQSDYSKIKAHFPMQPAFKYKCCPAHVAIRVLGKKWTLLILRDIAILDIRRFGEIKRSLPGLTPRVLSMRLRELEENGFIEAEVIKENPRVVEWHLTGKGQDTISILLAFMEFGAKWYPAEVFEDGQSHTLEELYPEKNGA</sequence>
<dbReference type="KEGG" id="mpi:Mpet_1097"/>
<dbReference type="OrthoDB" id="10490at2157"/>
<keyword evidence="2" id="KW-0238">DNA-binding</keyword>
<feature type="domain" description="HTH hxlR-type" evidence="4">
    <location>
        <begin position="23"/>
        <end position="122"/>
    </location>
</feature>
<accession>E1RKL0</accession>
<dbReference type="GO" id="GO:0003677">
    <property type="term" value="F:DNA binding"/>
    <property type="evidence" value="ECO:0007669"/>
    <property type="project" value="UniProtKB-KW"/>
</dbReference>
<dbReference type="Gene3D" id="1.10.10.10">
    <property type="entry name" value="Winged helix-like DNA-binding domain superfamily/Winged helix DNA-binding domain"/>
    <property type="match status" value="1"/>
</dbReference>
<evidence type="ECO:0000256" key="2">
    <source>
        <dbReference type="ARBA" id="ARBA00023125"/>
    </source>
</evidence>
<dbReference type="InterPro" id="IPR036390">
    <property type="entry name" value="WH_DNA-bd_sf"/>
</dbReference>
<dbReference type="EMBL" id="CP002117">
    <property type="protein sequence ID" value="ADN35863.1"/>
    <property type="molecule type" value="Genomic_DNA"/>
</dbReference>
<keyword evidence="6" id="KW-1185">Reference proteome</keyword>
<dbReference type="HOGENOM" id="CLU_111585_5_3_2"/>
<evidence type="ECO:0000313" key="5">
    <source>
        <dbReference type="EMBL" id="ADN35863.1"/>
    </source>
</evidence>
<dbReference type="Pfam" id="PF01638">
    <property type="entry name" value="HxlR"/>
    <property type="match status" value="1"/>
</dbReference>
<dbReference type="InterPro" id="IPR036388">
    <property type="entry name" value="WH-like_DNA-bd_sf"/>
</dbReference>
<dbReference type="SUPFAM" id="SSF46785">
    <property type="entry name" value="Winged helix' DNA-binding domain"/>
    <property type="match status" value="1"/>
</dbReference>
<reference evidence="5 6" key="1">
    <citation type="journal article" date="2010" name="Stand. Genomic Sci.">
        <title>Complete genome sequence of Methanoplanus petrolearius type strain (SEBR 4847).</title>
        <authorList>
            <person name="Brambilla E."/>
            <person name="Djao O.D."/>
            <person name="Daligault H."/>
            <person name="Lapidus A."/>
            <person name="Lucas S."/>
            <person name="Hammon N."/>
            <person name="Nolan M."/>
            <person name="Tice H."/>
            <person name="Cheng J.F."/>
            <person name="Han C."/>
            <person name="Tapia R."/>
            <person name="Goodwin L."/>
            <person name="Pitluck S."/>
            <person name="Liolios K."/>
            <person name="Ivanova N."/>
            <person name="Mavromatis K."/>
            <person name="Mikhailova N."/>
            <person name="Pati A."/>
            <person name="Chen A."/>
            <person name="Palaniappan K."/>
            <person name="Land M."/>
            <person name="Hauser L."/>
            <person name="Chang Y.J."/>
            <person name="Jeffries C.D."/>
            <person name="Rohde M."/>
            <person name="Spring S."/>
            <person name="Sikorski J."/>
            <person name="Goker M."/>
            <person name="Woyke T."/>
            <person name="Bristow J."/>
            <person name="Eisen J.A."/>
            <person name="Markowitz V."/>
            <person name="Hugenholtz P."/>
            <person name="Kyrpides N.C."/>
            <person name="Klenk H.P."/>
        </authorList>
    </citation>
    <scope>NUCLEOTIDE SEQUENCE [LARGE SCALE GENOMIC DNA]</scope>
    <source>
        <strain evidence="6">DSM 11571 / OCM 486 / SEBR 4847</strain>
    </source>
</reference>
<dbReference type="Proteomes" id="UP000006565">
    <property type="component" value="Chromosome"/>
</dbReference>
<evidence type="ECO:0000256" key="3">
    <source>
        <dbReference type="ARBA" id="ARBA00023163"/>
    </source>
</evidence>
<dbReference type="InterPro" id="IPR002577">
    <property type="entry name" value="HTH_HxlR"/>
</dbReference>
<name>E1RKL0_METP4</name>
<keyword evidence="1" id="KW-0805">Transcription regulation</keyword>
<protein>
    <submittedName>
        <fullName evidence="5">Transcriptional regulator, HxlR family</fullName>
    </submittedName>
</protein>